<reference evidence="4" key="1">
    <citation type="submission" date="2018-09" db="EMBL/GenBank/DDBJ databases">
        <authorList>
            <person name="Livingstone P.G."/>
            <person name="Whitworth D.E."/>
        </authorList>
    </citation>
    <scope>NUCLEOTIDE SEQUENCE [LARGE SCALE GENOMIC DNA]</scope>
    <source>
        <strain evidence="4">CA054A</strain>
    </source>
</reference>
<dbReference type="SUPFAM" id="SSF49785">
    <property type="entry name" value="Galactose-binding domain-like"/>
    <property type="match status" value="1"/>
</dbReference>
<dbReference type="PROSITE" id="PS50022">
    <property type="entry name" value="FA58C_3"/>
    <property type="match status" value="1"/>
</dbReference>
<dbReference type="AlphaFoldDB" id="A0A3A8IR01"/>
<keyword evidence="4" id="KW-1185">Reference proteome</keyword>
<comment type="caution">
    <text evidence="3">The sequence shown here is derived from an EMBL/GenBank/DDBJ whole genome shotgun (WGS) entry which is preliminary data.</text>
</comment>
<feature type="signal peptide" evidence="1">
    <location>
        <begin position="1"/>
        <end position="35"/>
    </location>
</feature>
<dbReference type="EMBL" id="RAVZ01000123">
    <property type="protein sequence ID" value="RKG85919.1"/>
    <property type="molecule type" value="Genomic_DNA"/>
</dbReference>
<dbReference type="Proteomes" id="UP000268094">
    <property type="component" value="Unassembled WGS sequence"/>
</dbReference>
<proteinExistence type="predicted"/>
<dbReference type="Pfam" id="PF00754">
    <property type="entry name" value="F5_F8_type_C"/>
    <property type="match status" value="1"/>
</dbReference>
<dbReference type="InterPro" id="IPR000421">
    <property type="entry name" value="FA58C"/>
</dbReference>
<dbReference type="InterPro" id="IPR008979">
    <property type="entry name" value="Galactose-bd-like_sf"/>
</dbReference>
<organism evidence="3 4">
    <name type="scientific">Corallococcus terminator</name>
    <dbReference type="NCBI Taxonomy" id="2316733"/>
    <lineage>
        <taxon>Bacteria</taxon>
        <taxon>Pseudomonadati</taxon>
        <taxon>Myxococcota</taxon>
        <taxon>Myxococcia</taxon>
        <taxon>Myxococcales</taxon>
        <taxon>Cystobacterineae</taxon>
        <taxon>Myxococcaceae</taxon>
        <taxon>Corallococcus</taxon>
    </lineage>
</organism>
<keyword evidence="1" id="KW-0732">Signal</keyword>
<evidence type="ECO:0000256" key="1">
    <source>
        <dbReference type="SAM" id="SignalP"/>
    </source>
</evidence>
<evidence type="ECO:0000313" key="4">
    <source>
        <dbReference type="Proteomes" id="UP000268094"/>
    </source>
</evidence>
<name>A0A3A8IR01_9BACT</name>
<sequence>MSQSHALKASRGGWKRHAASTGALALLVSASPALAASGFSAVTASGNDGNPPSATVDGNLSTRWSSLGVGQWLRGDLGAVKSLSAVDIAWHEGNKRTNTFVLATSTDGTTWTTAVSTKSSGTTASFERYSFTARDARYVRVTVNGNSLNTWASIAEWAAIAGDVTAPSGKDRFGVTMLYPSKAGGEAWTLADSATSDRRFDAQNPITKNSDGSWKMKDSQVRMSVFTSTGYDDNKIPTYDRDVLTSRGYMQAANDWKNIEMTGFVKLNSVSDTSDNFDWYARGGKHNDDHSGCEGSSYKAGFHYDGRARWQKETWHVSYEQTPYKAATSALKGRWVGFKSVMRNILVSGQTAVKLEMYVNENADKVTWKKVYDYTDAGKWGGDAQHCGGATGGMPITWGGPIAVFRWDNAGDVDFKWLSVREIQP</sequence>
<dbReference type="RefSeq" id="WP_120542041.1">
    <property type="nucleotide sequence ID" value="NZ_RAVZ01000123.1"/>
</dbReference>
<dbReference type="OrthoDB" id="5492744at2"/>
<evidence type="ECO:0000313" key="3">
    <source>
        <dbReference type="EMBL" id="RKG85919.1"/>
    </source>
</evidence>
<accession>A0A3A8IR01</accession>
<feature type="domain" description="F5/8 type C" evidence="2">
    <location>
        <begin position="21"/>
        <end position="141"/>
    </location>
</feature>
<evidence type="ECO:0000259" key="2">
    <source>
        <dbReference type="PROSITE" id="PS50022"/>
    </source>
</evidence>
<feature type="chain" id="PRO_5017278742" evidence="1">
    <location>
        <begin position="36"/>
        <end position="425"/>
    </location>
</feature>
<gene>
    <name evidence="3" type="ORF">D7V88_18870</name>
</gene>
<protein>
    <submittedName>
        <fullName evidence="3">Discoidin domain-containing protein</fullName>
    </submittedName>
</protein>
<dbReference type="Gene3D" id="2.60.120.260">
    <property type="entry name" value="Galactose-binding domain-like"/>
    <property type="match status" value="1"/>
</dbReference>